<protein>
    <recommendedName>
        <fullName evidence="3">RloB domain-containing protein</fullName>
    </recommendedName>
</protein>
<gene>
    <name evidence="1" type="ORF">AX777_11185</name>
</gene>
<name>A0A177JSJ9_SPHYA</name>
<dbReference type="Pfam" id="PF13707">
    <property type="entry name" value="RloB"/>
    <property type="match status" value="1"/>
</dbReference>
<organism evidence="1 2">
    <name type="scientific">Sphingobium yanoikuyae</name>
    <name type="common">Sphingomonas yanoikuyae</name>
    <dbReference type="NCBI Taxonomy" id="13690"/>
    <lineage>
        <taxon>Bacteria</taxon>
        <taxon>Pseudomonadati</taxon>
        <taxon>Pseudomonadota</taxon>
        <taxon>Alphaproteobacteria</taxon>
        <taxon>Sphingomonadales</taxon>
        <taxon>Sphingomonadaceae</taxon>
        <taxon>Sphingobium</taxon>
    </lineage>
</organism>
<evidence type="ECO:0000313" key="1">
    <source>
        <dbReference type="EMBL" id="OAH43381.1"/>
    </source>
</evidence>
<dbReference type="InterPro" id="IPR025591">
    <property type="entry name" value="RloB"/>
</dbReference>
<sequence length="197" mass="21415">MKPPASRRRAARPQRVRIFVGCEGESEQGYVALLQRLADAAGLAIHLDTVVLQPGGGDPLAIVELAVRRMTQREQQSGMDFAHRAILLDADKRGLQRQRDDSAAVIAAGAGMTLIWQEPCHEALLLRHLPNCAQLRPPQTRVAGQQLVQRWPDYRKPMSAARLAQRIDAASLAQVRAVEGTLAGFLVAIGLLPPEAG</sequence>
<comment type="caution">
    <text evidence="1">The sequence shown here is derived from an EMBL/GenBank/DDBJ whole genome shotgun (WGS) entry which is preliminary data.</text>
</comment>
<evidence type="ECO:0000313" key="2">
    <source>
        <dbReference type="Proteomes" id="UP000077262"/>
    </source>
</evidence>
<dbReference type="RefSeq" id="WP_017500240.1">
    <property type="nucleotide sequence ID" value="NZ_LSTR01000035.1"/>
</dbReference>
<dbReference type="OrthoDB" id="199633at2"/>
<dbReference type="EMBL" id="LSTR01000035">
    <property type="protein sequence ID" value="OAH43381.1"/>
    <property type="molecule type" value="Genomic_DNA"/>
</dbReference>
<dbReference type="Proteomes" id="UP000077262">
    <property type="component" value="Unassembled WGS sequence"/>
</dbReference>
<evidence type="ECO:0008006" key="3">
    <source>
        <dbReference type="Google" id="ProtNLM"/>
    </source>
</evidence>
<proteinExistence type="predicted"/>
<dbReference type="AlphaFoldDB" id="A0A177JSJ9"/>
<accession>A0A177JSJ9</accession>
<reference evidence="1 2" key="1">
    <citation type="submission" date="2016-02" db="EMBL/GenBank/DDBJ databases">
        <authorList>
            <person name="Wen L."/>
            <person name="He K."/>
            <person name="Yang H."/>
        </authorList>
    </citation>
    <scope>NUCLEOTIDE SEQUENCE [LARGE SCALE GENOMIC DNA]</scope>
    <source>
        <strain evidence="1 2">CD09_2</strain>
    </source>
</reference>